<dbReference type="EMBL" id="JACXLD010000002">
    <property type="protein sequence ID" value="MBD2858539.1"/>
    <property type="molecule type" value="Genomic_DNA"/>
</dbReference>
<evidence type="ECO:0000313" key="3">
    <source>
        <dbReference type="Proteomes" id="UP000610558"/>
    </source>
</evidence>
<comment type="caution">
    <text evidence="2">The sequence shown here is derived from an EMBL/GenBank/DDBJ whole genome shotgun (WGS) entry which is preliminary data.</text>
</comment>
<proteinExistence type="predicted"/>
<organism evidence="2 3">
    <name type="scientific">Spongiibacter pelagi</name>
    <dbReference type="NCBI Taxonomy" id="2760804"/>
    <lineage>
        <taxon>Bacteria</taxon>
        <taxon>Pseudomonadati</taxon>
        <taxon>Pseudomonadota</taxon>
        <taxon>Gammaproteobacteria</taxon>
        <taxon>Cellvibrionales</taxon>
        <taxon>Spongiibacteraceae</taxon>
        <taxon>Spongiibacter</taxon>
    </lineage>
</organism>
<name>A0A927BZM8_9GAMM</name>
<keyword evidence="1" id="KW-0812">Transmembrane</keyword>
<sequence length="166" mass="18371">MQALLTRAPMYLDSAYLMGAIACLFICGGLYFLRTQVWKKLIISGLIQTLFCFSFFIPAIAGLQQDPVKAAALKAKQLEQDVIAYRINMPSFSVYRDAITKRRDPLPGELVFTRADKLADLKALYPNAEIDIIFSDGGIVLARIPSSNDSPNSITEETSHALIQPI</sequence>
<keyword evidence="1" id="KW-0472">Membrane</keyword>
<dbReference type="RefSeq" id="WP_190763452.1">
    <property type="nucleotide sequence ID" value="NZ_JACXLD010000002.1"/>
</dbReference>
<evidence type="ECO:0000313" key="2">
    <source>
        <dbReference type="EMBL" id="MBD2858539.1"/>
    </source>
</evidence>
<gene>
    <name evidence="2" type="ORF">IB286_05905</name>
</gene>
<reference evidence="2" key="1">
    <citation type="submission" date="2020-09" db="EMBL/GenBank/DDBJ databases">
        <authorList>
            <person name="Yoon J.-W."/>
        </authorList>
    </citation>
    <scope>NUCLEOTIDE SEQUENCE</scope>
    <source>
        <strain evidence="2">KMU-158</strain>
    </source>
</reference>
<keyword evidence="1" id="KW-1133">Transmembrane helix</keyword>
<feature type="transmembrane region" description="Helical" evidence="1">
    <location>
        <begin position="41"/>
        <end position="61"/>
    </location>
</feature>
<accession>A0A927BZM8</accession>
<keyword evidence="3" id="KW-1185">Reference proteome</keyword>
<dbReference type="AlphaFoldDB" id="A0A927BZM8"/>
<dbReference type="Proteomes" id="UP000610558">
    <property type="component" value="Unassembled WGS sequence"/>
</dbReference>
<feature type="transmembrane region" description="Helical" evidence="1">
    <location>
        <begin position="15"/>
        <end position="34"/>
    </location>
</feature>
<evidence type="ECO:0000256" key="1">
    <source>
        <dbReference type="SAM" id="Phobius"/>
    </source>
</evidence>
<protein>
    <submittedName>
        <fullName evidence="2">Uncharacterized protein</fullName>
    </submittedName>
</protein>